<keyword evidence="1" id="KW-1133">Transmembrane helix</keyword>
<comment type="caution">
    <text evidence="3">The sequence shown here is derived from an EMBL/GenBank/DDBJ whole genome shotgun (WGS) entry which is preliminary data.</text>
</comment>
<dbReference type="InterPro" id="IPR001506">
    <property type="entry name" value="Peptidase_M12A"/>
</dbReference>
<keyword evidence="4" id="KW-1185">Reference proteome</keyword>
<reference evidence="3" key="1">
    <citation type="journal article" date="2021" name="Nat. Commun.">
        <title>Genetic determinants of endophytism in the Arabidopsis root mycobiome.</title>
        <authorList>
            <person name="Mesny F."/>
            <person name="Miyauchi S."/>
            <person name="Thiergart T."/>
            <person name="Pickel B."/>
            <person name="Atanasova L."/>
            <person name="Karlsson M."/>
            <person name="Huettel B."/>
            <person name="Barry K.W."/>
            <person name="Haridas S."/>
            <person name="Chen C."/>
            <person name="Bauer D."/>
            <person name="Andreopoulos W."/>
            <person name="Pangilinan J."/>
            <person name="LaButti K."/>
            <person name="Riley R."/>
            <person name="Lipzen A."/>
            <person name="Clum A."/>
            <person name="Drula E."/>
            <person name="Henrissat B."/>
            <person name="Kohler A."/>
            <person name="Grigoriev I.V."/>
            <person name="Martin F.M."/>
            <person name="Hacquard S."/>
        </authorList>
    </citation>
    <scope>NUCLEOTIDE SEQUENCE</scope>
    <source>
        <strain evidence="3">FSSC 5 MPI-SDFR-AT-0091</strain>
    </source>
</reference>
<keyword evidence="1" id="KW-0812">Transmembrane</keyword>
<evidence type="ECO:0000256" key="1">
    <source>
        <dbReference type="SAM" id="Phobius"/>
    </source>
</evidence>
<dbReference type="SUPFAM" id="SSF55486">
    <property type="entry name" value="Metalloproteases ('zincins'), catalytic domain"/>
    <property type="match status" value="1"/>
</dbReference>
<dbReference type="AlphaFoldDB" id="A0A9P9R7J7"/>
<dbReference type="Gene3D" id="3.40.390.10">
    <property type="entry name" value="Collagenase (Catalytic Domain)"/>
    <property type="match status" value="1"/>
</dbReference>
<protein>
    <recommendedName>
        <fullName evidence="2">Peptidase M12A domain-containing protein</fullName>
    </recommendedName>
</protein>
<keyword evidence="1" id="KW-0472">Membrane</keyword>
<name>A0A9P9R7J7_FUSSL</name>
<dbReference type="GO" id="GO:0004222">
    <property type="term" value="F:metalloendopeptidase activity"/>
    <property type="evidence" value="ECO:0007669"/>
    <property type="project" value="InterPro"/>
</dbReference>
<dbReference type="InterPro" id="IPR024079">
    <property type="entry name" value="MetalloPept_cat_dom_sf"/>
</dbReference>
<evidence type="ECO:0000259" key="2">
    <source>
        <dbReference type="Pfam" id="PF01400"/>
    </source>
</evidence>
<dbReference type="OrthoDB" id="291007at2759"/>
<dbReference type="GO" id="GO:0006508">
    <property type="term" value="P:proteolysis"/>
    <property type="evidence" value="ECO:0007669"/>
    <property type="project" value="InterPro"/>
</dbReference>
<evidence type="ECO:0000313" key="3">
    <source>
        <dbReference type="EMBL" id="KAH7268554.1"/>
    </source>
</evidence>
<sequence length="377" mass="43407">MWREIHSFGYIKRHQIYYGVNVVFKTLSLAIVAGFQLPGGFLPIKLPTYDWGKASSTDYRGHDWFWPLHKRVLMVSFLNGTNEEKNTIIDLINAYYNTIKMGIRFKFLQDGDSTPSDIQVEVTARSESTDGYMATAVPHNVATLRLNMSLNRPGGPLQRDIDRRQREILHEFGHALGLKHAHCHPDCKINWNHQFIEKRTGWTHDQFKTQVRMMEESGIFSLVLYDPKSIMHYTVCKGDTHSMMTCFEASHVLSKGDKKFLMAIYPPGGSDRTLEGVTERMWKPTSALLREGKKRRDLRSATRQDLGHSNEEEAFPCNTLIDSETQYLEDLFPDSQNENLGTAFLQTILPRGYRFEIVVIALLYCVAIYYLSLALFH</sequence>
<dbReference type="Pfam" id="PF01400">
    <property type="entry name" value="Astacin"/>
    <property type="match status" value="1"/>
</dbReference>
<feature type="transmembrane region" description="Helical" evidence="1">
    <location>
        <begin position="357"/>
        <end position="376"/>
    </location>
</feature>
<evidence type="ECO:0000313" key="4">
    <source>
        <dbReference type="Proteomes" id="UP000736672"/>
    </source>
</evidence>
<accession>A0A9P9R7J7</accession>
<dbReference type="EMBL" id="JAGTJS010000005">
    <property type="protein sequence ID" value="KAH7268554.1"/>
    <property type="molecule type" value="Genomic_DNA"/>
</dbReference>
<feature type="domain" description="Peptidase M12A" evidence="2">
    <location>
        <begin position="168"/>
        <end position="242"/>
    </location>
</feature>
<dbReference type="Proteomes" id="UP000736672">
    <property type="component" value="Unassembled WGS sequence"/>
</dbReference>
<proteinExistence type="predicted"/>
<gene>
    <name evidence="3" type="ORF">B0J15DRAFT_510376</name>
</gene>
<organism evidence="3 4">
    <name type="scientific">Fusarium solani</name>
    <name type="common">Filamentous fungus</name>
    <dbReference type="NCBI Taxonomy" id="169388"/>
    <lineage>
        <taxon>Eukaryota</taxon>
        <taxon>Fungi</taxon>
        <taxon>Dikarya</taxon>
        <taxon>Ascomycota</taxon>
        <taxon>Pezizomycotina</taxon>
        <taxon>Sordariomycetes</taxon>
        <taxon>Hypocreomycetidae</taxon>
        <taxon>Hypocreales</taxon>
        <taxon>Nectriaceae</taxon>
        <taxon>Fusarium</taxon>
        <taxon>Fusarium solani species complex</taxon>
    </lineage>
</organism>